<evidence type="ECO:0000256" key="7">
    <source>
        <dbReference type="ARBA" id="ARBA00023136"/>
    </source>
</evidence>
<gene>
    <name evidence="10" type="ORF">Ctob_008397</name>
</gene>
<dbReference type="PANTHER" id="PTHR11689">
    <property type="entry name" value="CHLORIDE CHANNEL PROTEIN CLC FAMILY MEMBER"/>
    <property type="match status" value="1"/>
</dbReference>
<dbReference type="GO" id="GO:0015108">
    <property type="term" value="F:chloride transmembrane transporter activity"/>
    <property type="evidence" value="ECO:0007669"/>
    <property type="project" value="InterPro"/>
</dbReference>
<feature type="transmembrane region" description="Helical" evidence="8">
    <location>
        <begin position="243"/>
        <end position="261"/>
    </location>
</feature>
<feature type="transmembrane region" description="Helical" evidence="8">
    <location>
        <begin position="297"/>
        <end position="322"/>
    </location>
</feature>
<dbReference type="InterPro" id="IPR014743">
    <property type="entry name" value="Cl-channel_core"/>
</dbReference>
<feature type="transmembrane region" description="Helical" evidence="8">
    <location>
        <begin position="90"/>
        <end position="117"/>
    </location>
</feature>
<dbReference type="GO" id="GO:0005975">
    <property type="term" value="P:carbohydrate metabolic process"/>
    <property type="evidence" value="ECO:0007669"/>
    <property type="project" value="InterPro"/>
</dbReference>
<dbReference type="Proteomes" id="UP000037460">
    <property type="component" value="Unassembled WGS sequence"/>
</dbReference>
<dbReference type="GO" id="GO:0030248">
    <property type="term" value="F:cellulose binding"/>
    <property type="evidence" value="ECO:0007669"/>
    <property type="project" value="InterPro"/>
</dbReference>
<dbReference type="GO" id="GO:0005576">
    <property type="term" value="C:extracellular region"/>
    <property type="evidence" value="ECO:0007669"/>
    <property type="project" value="InterPro"/>
</dbReference>
<evidence type="ECO:0000259" key="9">
    <source>
        <dbReference type="PROSITE" id="PS51164"/>
    </source>
</evidence>
<dbReference type="Gene3D" id="1.10.3080.10">
    <property type="entry name" value="Clc chloride channel"/>
    <property type="match status" value="2"/>
</dbReference>
<name>A0A0M0JY95_9EUKA</name>
<dbReference type="InterPro" id="IPR051280">
    <property type="entry name" value="Cl-channel/antiporter"/>
</dbReference>
<protein>
    <submittedName>
        <fullName evidence="10">Chloride channel protein</fullName>
    </submittedName>
</protein>
<dbReference type="SUPFAM" id="SSF57180">
    <property type="entry name" value="Cellulose-binding domain"/>
    <property type="match status" value="1"/>
</dbReference>
<feature type="transmembrane region" description="Helical" evidence="8">
    <location>
        <begin position="208"/>
        <end position="231"/>
    </location>
</feature>
<feature type="transmembrane region" description="Helical" evidence="8">
    <location>
        <begin position="609"/>
        <end position="631"/>
    </location>
</feature>
<dbReference type="EMBL" id="JWZX01001993">
    <property type="protein sequence ID" value="KOO31525.1"/>
    <property type="molecule type" value="Genomic_DNA"/>
</dbReference>
<evidence type="ECO:0000256" key="8">
    <source>
        <dbReference type="SAM" id="Phobius"/>
    </source>
</evidence>
<comment type="subcellular location">
    <subcellularLocation>
        <location evidence="1">Membrane</location>
        <topology evidence="1">Multi-pass membrane protein</topology>
    </subcellularLocation>
</comment>
<dbReference type="InterPro" id="IPR035971">
    <property type="entry name" value="CBD_sf"/>
</dbReference>
<reference evidence="11" key="1">
    <citation type="journal article" date="2015" name="PLoS Genet.">
        <title>Genome Sequence and Transcriptome Analyses of Chrysochromulina tobin: Metabolic Tools for Enhanced Algal Fitness in the Prominent Order Prymnesiales (Haptophyceae).</title>
        <authorList>
            <person name="Hovde B.T."/>
            <person name="Deodato C.R."/>
            <person name="Hunsperger H.M."/>
            <person name="Ryken S.A."/>
            <person name="Yost W."/>
            <person name="Jha R.K."/>
            <person name="Patterson J."/>
            <person name="Monnat R.J. Jr."/>
            <person name="Barlow S.B."/>
            <person name="Starkenburg S.R."/>
            <person name="Cattolico R.A."/>
        </authorList>
    </citation>
    <scope>NUCLEOTIDE SEQUENCE</scope>
    <source>
        <strain evidence="11">CCMP291</strain>
    </source>
</reference>
<sequence>MTKMQGVARHNSAAAPSSMTFIAPVNEHWMRRGARGVNTKVTSFSAEVGVLLACTLIGVGVAFLVTLLHECIRALSSARLRALDYTRGEFGALAAWALQITISFGLAFVALLCVVFAPHARGSGLPQLLAYLNGVKLSKFTSFKVLSAKWVGTCLVVGGGFYVGPEGPIIHMGACVGKLLLRGLYHVGQLRPLGAFVHFKNDLDERDFVAIGAGAGVCAAFLAPISAVLFVVEEASSHFSKALLWRTLYVSIITLWSAHLMRQVIIFSSADDPEVRTPSFYPEFPVASGTTCEPDVYVLWLLPLSCLNGLLGAAFNGLVLHLNRVRRALYARLGAVHEAAAGHAPSRATRRFIVVGALEMLLIAALSSSASVLLLEGGACTPQVLGAMYYGSGSVYYNECPCVPANASCAQVFERCGGASWDGPTCCVLGASCLAESAESAAYSQCMPSVSTLGGFVTLGGGCAAKGEQCGGGSDWTGPTCCEQGGPHHLMCERQGAHFAQCVEEEAEKEEATFNEKPITSIRNTCMAPDLREQIKWAAVNGSTAAELCDCCCLQSPMEVEGLSMYRCDEGNKDANLTMYSELATLLLKRRGVVDATVKVLFLRGLPAMLGPASLLVGFVCWFFFAALTAGSPVPCGLLMPLIITGACSGRLYALLLMLASAPGVAEPGLFALFGATSLLAGSGQIRLFFTMVMLEITGQINVAPFVAVSAIVGNAAASFVTRHGLYHALIEAAGLPYLPLERPPEFDEDALAGIITRHDLQQGVVQRRRRTNQSISGAHLGAPCSDRAVAVD</sequence>
<dbReference type="InterPro" id="IPR001807">
    <property type="entry name" value="ClC"/>
</dbReference>
<keyword evidence="4" id="KW-0677">Repeat</keyword>
<organism evidence="10 11">
    <name type="scientific">Chrysochromulina tobinii</name>
    <dbReference type="NCBI Taxonomy" id="1460289"/>
    <lineage>
        <taxon>Eukaryota</taxon>
        <taxon>Haptista</taxon>
        <taxon>Haptophyta</taxon>
        <taxon>Prymnesiophyceae</taxon>
        <taxon>Prymnesiales</taxon>
        <taxon>Chrysochromulinaceae</taxon>
        <taxon>Chrysochromulina</taxon>
    </lineage>
</organism>
<dbReference type="PANTHER" id="PTHR11689:SF136">
    <property type="entry name" value="H(+)_CL(-) EXCHANGE TRANSPORTER 7"/>
    <property type="match status" value="1"/>
</dbReference>
<feature type="transmembrane region" description="Helical" evidence="8">
    <location>
        <begin position="671"/>
        <end position="690"/>
    </location>
</feature>
<dbReference type="PROSITE" id="PS51164">
    <property type="entry name" value="CBM1_2"/>
    <property type="match status" value="2"/>
</dbReference>
<dbReference type="OrthoDB" id="428525at2759"/>
<keyword evidence="2 8" id="KW-0812">Transmembrane</keyword>
<proteinExistence type="predicted"/>
<dbReference type="SUPFAM" id="SSF81340">
    <property type="entry name" value="Clc chloride channel"/>
    <property type="match status" value="1"/>
</dbReference>
<feature type="transmembrane region" description="Helical" evidence="8">
    <location>
        <begin position="48"/>
        <end position="69"/>
    </location>
</feature>
<dbReference type="PRINTS" id="PR00762">
    <property type="entry name" value="CLCHANNEL"/>
</dbReference>
<dbReference type="Pfam" id="PF00654">
    <property type="entry name" value="Voltage_CLC"/>
    <property type="match status" value="2"/>
</dbReference>
<feature type="domain" description="CBM1" evidence="9">
    <location>
        <begin position="462"/>
        <end position="503"/>
    </location>
</feature>
<evidence type="ECO:0000256" key="2">
    <source>
        <dbReference type="ARBA" id="ARBA00022692"/>
    </source>
</evidence>
<keyword evidence="6" id="KW-0129">CBS domain</keyword>
<feature type="transmembrane region" description="Helical" evidence="8">
    <location>
        <begin position="352"/>
        <end position="375"/>
    </location>
</feature>
<evidence type="ECO:0000313" key="11">
    <source>
        <dbReference type="Proteomes" id="UP000037460"/>
    </source>
</evidence>
<dbReference type="GO" id="GO:0005765">
    <property type="term" value="C:lysosomal membrane"/>
    <property type="evidence" value="ECO:0007669"/>
    <property type="project" value="TreeGrafter"/>
</dbReference>
<dbReference type="InterPro" id="IPR000254">
    <property type="entry name" value="CBD"/>
</dbReference>
<dbReference type="Pfam" id="PF00734">
    <property type="entry name" value="CBM_1"/>
    <property type="match status" value="1"/>
</dbReference>
<evidence type="ECO:0000256" key="4">
    <source>
        <dbReference type="ARBA" id="ARBA00022737"/>
    </source>
</evidence>
<comment type="caution">
    <text evidence="10">The sequence shown here is derived from an EMBL/GenBank/DDBJ whole genome shotgun (WGS) entry which is preliminary data.</text>
</comment>
<keyword evidence="5 8" id="KW-1133">Transmembrane helix</keyword>
<evidence type="ECO:0000256" key="1">
    <source>
        <dbReference type="ARBA" id="ARBA00004141"/>
    </source>
</evidence>
<evidence type="ECO:0000313" key="10">
    <source>
        <dbReference type="EMBL" id="KOO31525.1"/>
    </source>
</evidence>
<evidence type="ECO:0000256" key="3">
    <source>
        <dbReference type="ARBA" id="ARBA00022729"/>
    </source>
</evidence>
<evidence type="ECO:0000256" key="6">
    <source>
        <dbReference type="ARBA" id="ARBA00023122"/>
    </source>
</evidence>
<dbReference type="AlphaFoldDB" id="A0A0M0JY95"/>
<keyword evidence="3" id="KW-0732">Signal</keyword>
<keyword evidence="7 8" id="KW-0472">Membrane</keyword>
<feature type="domain" description="CBM1" evidence="9">
    <location>
        <begin position="408"/>
        <end position="447"/>
    </location>
</feature>
<accession>A0A0M0JY95</accession>
<dbReference type="SMART" id="SM00236">
    <property type="entry name" value="fCBD"/>
    <property type="match status" value="2"/>
</dbReference>
<feature type="transmembrane region" description="Helical" evidence="8">
    <location>
        <begin position="638"/>
        <end position="659"/>
    </location>
</feature>
<evidence type="ECO:0000256" key="5">
    <source>
        <dbReference type="ARBA" id="ARBA00022989"/>
    </source>
</evidence>
<keyword evidence="11" id="KW-1185">Reference proteome</keyword>